<name>A0A0S3R1V0_PHAAN</name>
<organism evidence="1 2">
    <name type="scientific">Vigna angularis var. angularis</name>
    <dbReference type="NCBI Taxonomy" id="157739"/>
    <lineage>
        <taxon>Eukaryota</taxon>
        <taxon>Viridiplantae</taxon>
        <taxon>Streptophyta</taxon>
        <taxon>Embryophyta</taxon>
        <taxon>Tracheophyta</taxon>
        <taxon>Spermatophyta</taxon>
        <taxon>Magnoliopsida</taxon>
        <taxon>eudicotyledons</taxon>
        <taxon>Gunneridae</taxon>
        <taxon>Pentapetalae</taxon>
        <taxon>rosids</taxon>
        <taxon>fabids</taxon>
        <taxon>Fabales</taxon>
        <taxon>Fabaceae</taxon>
        <taxon>Papilionoideae</taxon>
        <taxon>50 kb inversion clade</taxon>
        <taxon>NPAAA clade</taxon>
        <taxon>indigoferoid/millettioid clade</taxon>
        <taxon>Phaseoleae</taxon>
        <taxon>Vigna</taxon>
    </lineage>
</organism>
<gene>
    <name evidence="1" type="primary">Vigan.01G228900</name>
    <name evidence="1" type="ORF">VIGAN_01228900</name>
</gene>
<accession>A0A0S3R1V0</accession>
<evidence type="ECO:0000313" key="1">
    <source>
        <dbReference type="EMBL" id="BAT74587.1"/>
    </source>
</evidence>
<evidence type="ECO:0000313" key="2">
    <source>
        <dbReference type="Proteomes" id="UP000291084"/>
    </source>
</evidence>
<keyword evidence="2" id="KW-1185">Reference proteome</keyword>
<dbReference type="EMBL" id="AP015034">
    <property type="protein sequence ID" value="BAT74587.1"/>
    <property type="molecule type" value="Genomic_DNA"/>
</dbReference>
<dbReference type="Proteomes" id="UP000291084">
    <property type="component" value="Chromosome 1"/>
</dbReference>
<proteinExistence type="predicted"/>
<dbReference type="AlphaFoldDB" id="A0A0S3R1V0"/>
<sequence>LRSQFLHSVLLAAPFQRRFRDLFFRRFHRLRLQGRASVAGFCRGAHCLHSLPFTNLATWAEQEKTRERE</sequence>
<reference evidence="1 2" key="1">
    <citation type="journal article" date="2015" name="Sci. Rep.">
        <title>The power of single molecule real-time sequencing technology in the de novo assembly of a eukaryotic genome.</title>
        <authorList>
            <person name="Sakai H."/>
            <person name="Naito K."/>
            <person name="Ogiso-Tanaka E."/>
            <person name="Takahashi Y."/>
            <person name="Iseki K."/>
            <person name="Muto C."/>
            <person name="Satou K."/>
            <person name="Teruya K."/>
            <person name="Shiroma A."/>
            <person name="Shimoji M."/>
            <person name="Hirano T."/>
            <person name="Itoh T."/>
            <person name="Kaga A."/>
            <person name="Tomooka N."/>
        </authorList>
    </citation>
    <scope>NUCLEOTIDE SEQUENCE [LARGE SCALE GENOMIC DNA]</scope>
    <source>
        <strain evidence="2">cv. Shumari</strain>
    </source>
</reference>
<feature type="non-terminal residue" evidence="1">
    <location>
        <position position="1"/>
    </location>
</feature>
<protein>
    <submittedName>
        <fullName evidence="1">Uncharacterized protein</fullName>
    </submittedName>
</protein>